<feature type="domain" description="FHA" evidence="2">
    <location>
        <begin position="31"/>
        <end position="83"/>
    </location>
</feature>
<dbReference type="SUPFAM" id="SSF49879">
    <property type="entry name" value="SMAD/FHA domain"/>
    <property type="match status" value="1"/>
</dbReference>
<dbReference type="Proteomes" id="UP000076925">
    <property type="component" value="Unassembled WGS sequence"/>
</dbReference>
<dbReference type="EMBL" id="ANNX02000021">
    <property type="protein sequence ID" value="KYC41325.1"/>
    <property type="molecule type" value="Genomic_DNA"/>
</dbReference>
<sequence length="214" mass="23519">MNSLTLQWQDAGKDKTQKIYEQQQSKNQGTVRIGRDPVRCDIVLSHPTVSGLHVEIYFHSQQQGFFIRNLREQNPPLVDGQQLVQGTLRLNQGSSIYLGQQQLHVTAVYISSTSSVPETLLAPPKPQVANSQAVTPAARQGQYHPHQPTPPVRQQPAVQGHHHHLPTPPVQQGFYGLECPKCHKVSSSEHLQVGCPWCGTSLAAAMSVLVPPGV</sequence>
<dbReference type="SMART" id="SM00240">
    <property type="entry name" value="FHA"/>
    <property type="match status" value="1"/>
</dbReference>
<dbReference type="AlphaFoldDB" id="A0A139X9H4"/>
<dbReference type="CDD" id="cd00060">
    <property type="entry name" value="FHA"/>
    <property type="match status" value="1"/>
</dbReference>
<evidence type="ECO:0000313" key="3">
    <source>
        <dbReference type="EMBL" id="KYC41325.1"/>
    </source>
</evidence>
<organism evidence="3 4">
    <name type="scientific">Scytonema hofmannii PCC 7110</name>
    <dbReference type="NCBI Taxonomy" id="128403"/>
    <lineage>
        <taxon>Bacteria</taxon>
        <taxon>Bacillati</taxon>
        <taxon>Cyanobacteriota</taxon>
        <taxon>Cyanophyceae</taxon>
        <taxon>Nostocales</taxon>
        <taxon>Scytonemataceae</taxon>
        <taxon>Scytonema</taxon>
    </lineage>
</organism>
<reference evidence="3 4" key="1">
    <citation type="journal article" date="2013" name="Genome Biol. Evol.">
        <title>Genomes of Stigonematalean cyanobacteria (subsection V) and the evolution of oxygenic photosynthesis from prokaryotes to plastids.</title>
        <authorList>
            <person name="Dagan T."/>
            <person name="Roettger M."/>
            <person name="Stucken K."/>
            <person name="Landan G."/>
            <person name="Koch R."/>
            <person name="Major P."/>
            <person name="Gould S.B."/>
            <person name="Goremykin V.V."/>
            <person name="Rippka R."/>
            <person name="Tandeau de Marsac N."/>
            <person name="Gugger M."/>
            <person name="Lockhart P.J."/>
            <person name="Allen J.F."/>
            <person name="Brune I."/>
            <person name="Maus I."/>
            <person name="Puhler A."/>
            <person name="Martin W.F."/>
        </authorList>
    </citation>
    <scope>NUCLEOTIDE SEQUENCE [LARGE SCALE GENOMIC DNA]</scope>
    <source>
        <strain evidence="3 4">PCC 7110</strain>
    </source>
</reference>
<protein>
    <submittedName>
        <fullName evidence="3">Peptide-binding protein</fullName>
    </submittedName>
</protein>
<dbReference type="OrthoDB" id="510048at2"/>
<feature type="region of interest" description="Disordered" evidence="1">
    <location>
        <begin position="122"/>
        <end position="169"/>
    </location>
</feature>
<proteinExistence type="predicted"/>
<dbReference type="Pfam" id="PF00498">
    <property type="entry name" value="FHA"/>
    <property type="match status" value="1"/>
</dbReference>
<dbReference type="STRING" id="128403.WA1_21700"/>
<dbReference type="InterPro" id="IPR000253">
    <property type="entry name" value="FHA_dom"/>
</dbReference>
<accession>A0A139X9H4</accession>
<comment type="caution">
    <text evidence="3">The sequence shown here is derived from an EMBL/GenBank/DDBJ whole genome shotgun (WGS) entry which is preliminary data.</text>
</comment>
<keyword evidence="4" id="KW-1185">Reference proteome</keyword>
<dbReference type="InterPro" id="IPR008984">
    <property type="entry name" value="SMAD_FHA_dom_sf"/>
</dbReference>
<evidence type="ECO:0000313" key="4">
    <source>
        <dbReference type="Proteomes" id="UP000076925"/>
    </source>
</evidence>
<evidence type="ECO:0000259" key="2">
    <source>
        <dbReference type="PROSITE" id="PS50006"/>
    </source>
</evidence>
<name>A0A139X9H4_9CYAN</name>
<dbReference type="RefSeq" id="WP_017748855.1">
    <property type="nucleotide sequence ID" value="NZ_KQ976354.1"/>
</dbReference>
<dbReference type="PROSITE" id="PS50006">
    <property type="entry name" value="FHA_DOMAIN"/>
    <property type="match status" value="1"/>
</dbReference>
<dbReference type="Gene3D" id="2.60.200.20">
    <property type="match status" value="1"/>
</dbReference>
<evidence type="ECO:0000256" key="1">
    <source>
        <dbReference type="SAM" id="MobiDB-lite"/>
    </source>
</evidence>
<gene>
    <name evidence="3" type="ORF">WA1_21700</name>
</gene>